<reference evidence="1 2" key="1">
    <citation type="journal article" date="2024" name="Proc. Natl. Acad. Sci. U.S.A.">
        <title>The evolutionary genomics of adaptation to stress in wild rhizobium bacteria.</title>
        <authorList>
            <person name="Kehlet-Delgado H."/>
            <person name="Montoya A.P."/>
            <person name="Jensen K.T."/>
            <person name="Wendlandt C.E."/>
            <person name="Dexheimer C."/>
            <person name="Roberts M."/>
            <person name="Torres Martinez L."/>
            <person name="Friesen M.L."/>
            <person name="Griffitts J.S."/>
            <person name="Porter S.S."/>
        </authorList>
    </citation>
    <scope>NUCLEOTIDE SEQUENCE [LARGE SCALE GENOMIC DNA]</scope>
    <source>
        <strain evidence="1 2">M0468</strain>
    </source>
</reference>
<name>A0ACC6T8S4_9HYPH</name>
<evidence type="ECO:0000313" key="1">
    <source>
        <dbReference type="EMBL" id="MER9288339.1"/>
    </source>
</evidence>
<evidence type="ECO:0000313" key="2">
    <source>
        <dbReference type="Proteomes" id="UP001480082"/>
    </source>
</evidence>
<accession>A0ACC6T8S4</accession>
<comment type="caution">
    <text evidence="1">The sequence shown here is derived from an EMBL/GenBank/DDBJ whole genome shotgun (WGS) entry which is preliminary data.</text>
</comment>
<protein>
    <submittedName>
        <fullName evidence="1">Uncharacterized protein</fullName>
    </submittedName>
</protein>
<keyword evidence="2" id="KW-1185">Reference proteome</keyword>
<proteinExistence type="predicted"/>
<sequence length="57" mass="6252">MPDWQCASPQEESRYFPGLAGQLVSAPLNSDLQSGLIPSRPVKKGQEGYGFHFSVSR</sequence>
<organism evidence="1 2">
    <name type="scientific">Mesorhizobium australicum</name>
    <dbReference type="NCBI Taxonomy" id="536018"/>
    <lineage>
        <taxon>Bacteria</taxon>
        <taxon>Pseudomonadati</taxon>
        <taxon>Pseudomonadota</taxon>
        <taxon>Alphaproteobacteria</taxon>
        <taxon>Hyphomicrobiales</taxon>
        <taxon>Phyllobacteriaceae</taxon>
        <taxon>Mesorhizobium</taxon>
    </lineage>
</organism>
<dbReference type="Proteomes" id="UP001480082">
    <property type="component" value="Unassembled WGS sequence"/>
</dbReference>
<gene>
    <name evidence="1" type="ORF">NKI81_31390</name>
</gene>
<dbReference type="EMBL" id="JAMYRI010000034">
    <property type="protein sequence ID" value="MER9288339.1"/>
    <property type="molecule type" value="Genomic_DNA"/>
</dbReference>